<dbReference type="AlphaFoldDB" id="A0A9W9CB41"/>
<dbReference type="OrthoDB" id="5414836at2759"/>
<evidence type="ECO:0000313" key="1">
    <source>
        <dbReference type="EMBL" id="KAJ4353602.1"/>
    </source>
</evidence>
<dbReference type="GeneID" id="80908862"/>
<sequence length="365" mass="39564">MVQTLPASTITVSGDVQTLPASTVYLSGAVQTLPPTTITVDGYVQTLPASTTTVYLSGNVQTLPASTITAVVTVTGQETCPSEATVYQTAYETLPTTVYETADASTVVVTETLEPDVVTQVQQETIYITAGRSYTNTYTGRTIQPSTVFQTVTITSPPQTIAQSAATVFVTDVYFSFSFGIDCDLDLSIGIYEVSALNPYHCDDTTANERISAVTSVITVTQTQLQSAPTQTETITSTSTTTFPAVTSLSTTTSLITLPPVTTIITSREFGTITSTETLDPDTVTLYLYTYCHRYQNKYTNGNRDGDHCQDYIDQDSHEYLGAHCTNHHYAANDCDSPHYGDITYDLDISTDNYRAKYSDVDVDI</sequence>
<gene>
    <name evidence="1" type="ORF">N0V89_005332</name>
</gene>
<name>A0A9W9CB41_9PLEO</name>
<proteinExistence type="predicted"/>
<reference evidence="1" key="1">
    <citation type="submission" date="2022-10" db="EMBL/GenBank/DDBJ databases">
        <title>Tapping the CABI collections for fungal endophytes: first genome assemblies for Collariella, Neodidymelliopsis, Ascochyta clinopodiicola, Didymella pomorum, Didymosphaeria variabile, Neocosmospora piperis and Neocucurbitaria cava.</title>
        <authorList>
            <person name="Hill R."/>
        </authorList>
    </citation>
    <scope>NUCLEOTIDE SEQUENCE</scope>
    <source>
        <strain evidence="1">IMI 356815</strain>
    </source>
</reference>
<keyword evidence="2" id="KW-1185">Reference proteome</keyword>
<organism evidence="1 2">
    <name type="scientific">Didymosphaeria variabile</name>
    <dbReference type="NCBI Taxonomy" id="1932322"/>
    <lineage>
        <taxon>Eukaryota</taxon>
        <taxon>Fungi</taxon>
        <taxon>Dikarya</taxon>
        <taxon>Ascomycota</taxon>
        <taxon>Pezizomycotina</taxon>
        <taxon>Dothideomycetes</taxon>
        <taxon>Pleosporomycetidae</taxon>
        <taxon>Pleosporales</taxon>
        <taxon>Massarineae</taxon>
        <taxon>Didymosphaeriaceae</taxon>
        <taxon>Didymosphaeria</taxon>
    </lineage>
</organism>
<protein>
    <submittedName>
        <fullName evidence="1">Uncharacterized protein</fullName>
    </submittedName>
</protein>
<dbReference type="Proteomes" id="UP001140513">
    <property type="component" value="Unassembled WGS sequence"/>
</dbReference>
<comment type="caution">
    <text evidence="1">The sequence shown here is derived from an EMBL/GenBank/DDBJ whole genome shotgun (WGS) entry which is preliminary data.</text>
</comment>
<dbReference type="EMBL" id="JAPEUX010000004">
    <property type="protein sequence ID" value="KAJ4353602.1"/>
    <property type="molecule type" value="Genomic_DNA"/>
</dbReference>
<accession>A0A9W9CB41</accession>
<dbReference type="RefSeq" id="XP_056071376.1">
    <property type="nucleotide sequence ID" value="XM_056214109.1"/>
</dbReference>
<evidence type="ECO:0000313" key="2">
    <source>
        <dbReference type="Proteomes" id="UP001140513"/>
    </source>
</evidence>